<dbReference type="NCBIfam" id="TIGR00252">
    <property type="entry name" value="YraN family protein"/>
    <property type="match status" value="1"/>
</dbReference>
<dbReference type="AlphaFoldDB" id="A0A7W2IJ55"/>
<reference evidence="3 4" key="1">
    <citation type="submission" date="2020-07" db="EMBL/GenBank/DDBJ databases">
        <title>Novel species isolated from subtropical streams in China.</title>
        <authorList>
            <person name="Lu H."/>
        </authorList>
    </citation>
    <scope>NUCLEOTIDE SEQUENCE [LARGE SCALE GENOMIC DNA]</scope>
    <source>
        <strain evidence="3 4">LX47W</strain>
    </source>
</reference>
<comment type="similarity">
    <text evidence="1 2">Belongs to the UPF0102 family.</text>
</comment>
<dbReference type="InterPro" id="IPR011335">
    <property type="entry name" value="Restrct_endonuc-II-like"/>
</dbReference>
<dbReference type="HAMAP" id="MF_00048">
    <property type="entry name" value="UPF0102"/>
    <property type="match status" value="1"/>
</dbReference>
<dbReference type="InterPro" id="IPR011856">
    <property type="entry name" value="tRNA_endonuc-like_dom_sf"/>
</dbReference>
<protein>
    <recommendedName>
        <fullName evidence="2">UPF0102 protein H3H39_02730</fullName>
    </recommendedName>
</protein>
<name>A0A7W2IJ55_9BURK</name>
<dbReference type="PANTHER" id="PTHR34039:SF1">
    <property type="entry name" value="UPF0102 PROTEIN YRAN"/>
    <property type="match status" value="1"/>
</dbReference>
<comment type="caution">
    <text evidence="3">The sequence shown here is derived from an EMBL/GenBank/DDBJ whole genome shotgun (WGS) entry which is preliminary data.</text>
</comment>
<gene>
    <name evidence="3" type="ORF">H3H39_02730</name>
</gene>
<keyword evidence="4" id="KW-1185">Reference proteome</keyword>
<dbReference type="PANTHER" id="PTHR34039">
    <property type="entry name" value="UPF0102 PROTEIN YRAN"/>
    <property type="match status" value="1"/>
</dbReference>
<dbReference type="Proteomes" id="UP000573499">
    <property type="component" value="Unassembled WGS sequence"/>
</dbReference>
<organism evidence="3 4">
    <name type="scientific">Rugamonas apoptosis</name>
    <dbReference type="NCBI Taxonomy" id="2758570"/>
    <lineage>
        <taxon>Bacteria</taxon>
        <taxon>Pseudomonadati</taxon>
        <taxon>Pseudomonadota</taxon>
        <taxon>Betaproteobacteria</taxon>
        <taxon>Burkholderiales</taxon>
        <taxon>Oxalobacteraceae</taxon>
        <taxon>Telluria group</taxon>
        <taxon>Rugamonas</taxon>
    </lineage>
</organism>
<sequence length="116" mass="13088">MARTERQQLGMEGEDEALAHLSRHGLTLVTRNFLCKGGEIDLIMRDGAHLVFIEVRRRADTRHGGAAASITPHKQRRMVRAAQAYLLRCATLPPCRFDVVAIDGGQLRWLRNVLQM</sequence>
<dbReference type="CDD" id="cd20736">
    <property type="entry name" value="PoNe_Nuclease"/>
    <property type="match status" value="1"/>
</dbReference>
<dbReference type="RefSeq" id="WP_182151705.1">
    <property type="nucleotide sequence ID" value="NZ_JACEZU010000001.1"/>
</dbReference>
<dbReference type="Gene3D" id="3.40.1350.10">
    <property type="match status" value="1"/>
</dbReference>
<dbReference type="NCBIfam" id="NF009150">
    <property type="entry name" value="PRK12497.1-3"/>
    <property type="match status" value="1"/>
</dbReference>
<proteinExistence type="inferred from homology"/>
<evidence type="ECO:0000313" key="4">
    <source>
        <dbReference type="Proteomes" id="UP000573499"/>
    </source>
</evidence>
<evidence type="ECO:0000256" key="2">
    <source>
        <dbReference type="HAMAP-Rule" id="MF_00048"/>
    </source>
</evidence>
<dbReference type="InterPro" id="IPR003509">
    <property type="entry name" value="UPF0102_YraN-like"/>
</dbReference>
<dbReference type="GO" id="GO:0003676">
    <property type="term" value="F:nucleic acid binding"/>
    <property type="evidence" value="ECO:0007669"/>
    <property type="project" value="InterPro"/>
</dbReference>
<dbReference type="Pfam" id="PF02021">
    <property type="entry name" value="UPF0102"/>
    <property type="match status" value="1"/>
</dbReference>
<evidence type="ECO:0000256" key="1">
    <source>
        <dbReference type="ARBA" id="ARBA00006738"/>
    </source>
</evidence>
<evidence type="ECO:0000313" key="3">
    <source>
        <dbReference type="EMBL" id="MBA5685967.1"/>
    </source>
</evidence>
<dbReference type="SUPFAM" id="SSF52980">
    <property type="entry name" value="Restriction endonuclease-like"/>
    <property type="match status" value="1"/>
</dbReference>
<dbReference type="EMBL" id="JACEZU010000001">
    <property type="protein sequence ID" value="MBA5685967.1"/>
    <property type="molecule type" value="Genomic_DNA"/>
</dbReference>
<accession>A0A7W2IJ55</accession>